<reference evidence="2" key="1">
    <citation type="submission" date="2022-07" db="EMBL/GenBank/DDBJ databases">
        <authorList>
            <person name="Wu T."/>
        </authorList>
    </citation>
    <scope>NUCLEOTIDE SEQUENCE</scope>
    <source>
        <strain evidence="2">SD-1</strain>
    </source>
</reference>
<accession>A0AAX3EQE5</accession>
<dbReference type="Proteomes" id="UP001163293">
    <property type="component" value="Chromosome"/>
</dbReference>
<evidence type="ECO:0000259" key="1">
    <source>
        <dbReference type="Pfam" id="PF13556"/>
    </source>
</evidence>
<dbReference type="PANTHER" id="PTHR33744">
    <property type="entry name" value="CARBOHYDRATE DIACID REGULATOR"/>
    <property type="match status" value="1"/>
</dbReference>
<feature type="domain" description="PucR C-terminal helix-turn-helix" evidence="1">
    <location>
        <begin position="434"/>
        <end position="488"/>
    </location>
</feature>
<keyword evidence="3" id="KW-1185">Reference proteome</keyword>
<dbReference type="Gene3D" id="1.10.10.2840">
    <property type="entry name" value="PucR C-terminal helix-turn-helix domain"/>
    <property type="match status" value="1"/>
</dbReference>
<sequence>MGRTMKDTRLDVAGLLAHGSLRGTTPLYLTPASALVESVVLVSHLEAIQRVRPNTVVVLSAEMGSGGWLVSAALRHAWERRASAVVVAGSTYSSAVIGLAERLGITLLAAEGNPAGVALALAAEIGAALSVMDAELARFARAVAKDSALPDVLKTISRELDGVSVSLEHDGVVLASTGTAPRDPAKVITVDVGAVDASVPSALTARLPASGVLNLRLVRSILEVAAPSVKAAWLLGNSRETVRAVPTAALARLSQGQGSSGKDFEEDHRHLLSQLGWRRHERYAAVWFCHSGLHTPANDLTAVLRLLWRKVSPRSPLAEVEDGWLALVPAAHQAIAAQLELRLKTRLQPSLAELGLVAGLSRWAYEAPPLPSIIQEARLAAVSARSAGQGTVLGFMGLGVTAATTFIDRDALALVAELTLPRLMASPDREAIVAAVASFLDHRGSVSLAAAALDVHRNTLQARLGRARELGVPLDNPSQLLSVHLLLDVLRAAAPGKQAFKDPYETRKDSHEFPV</sequence>
<evidence type="ECO:0000313" key="3">
    <source>
        <dbReference type="Proteomes" id="UP001163293"/>
    </source>
</evidence>
<gene>
    <name evidence="2" type="ORF">NL394_08980</name>
</gene>
<dbReference type="EMBL" id="CP101185">
    <property type="protein sequence ID" value="UYV99309.1"/>
    <property type="molecule type" value="Genomic_DNA"/>
</dbReference>
<dbReference type="AlphaFoldDB" id="A0AAX3EQE5"/>
<dbReference type="RefSeq" id="WP_259362946.1">
    <property type="nucleotide sequence ID" value="NZ_CP043010.1"/>
</dbReference>
<dbReference type="InterPro" id="IPR042070">
    <property type="entry name" value="PucR_C-HTH_sf"/>
</dbReference>
<dbReference type="Pfam" id="PF13556">
    <property type="entry name" value="HTH_30"/>
    <property type="match status" value="1"/>
</dbReference>
<proteinExistence type="predicted"/>
<organism evidence="2 3">
    <name type="scientific">Paenarthrobacter ureafaciens</name>
    <dbReference type="NCBI Taxonomy" id="37931"/>
    <lineage>
        <taxon>Bacteria</taxon>
        <taxon>Bacillati</taxon>
        <taxon>Actinomycetota</taxon>
        <taxon>Actinomycetes</taxon>
        <taxon>Micrococcales</taxon>
        <taxon>Micrococcaceae</taxon>
        <taxon>Paenarthrobacter</taxon>
    </lineage>
</organism>
<dbReference type="InterPro" id="IPR025736">
    <property type="entry name" value="PucR_C-HTH_dom"/>
</dbReference>
<evidence type="ECO:0000313" key="2">
    <source>
        <dbReference type="EMBL" id="UYV99309.1"/>
    </source>
</evidence>
<name>A0AAX3EQE5_PAEUR</name>
<protein>
    <submittedName>
        <fullName evidence="2">Helix-turn-helix domain-containing protein</fullName>
    </submittedName>
</protein>
<dbReference type="InterPro" id="IPR051448">
    <property type="entry name" value="CdaR-like_regulators"/>
</dbReference>